<dbReference type="InterPro" id="IPR007837">
    <property type="entry name" value="DinB"/>
</dbReference>
<dbReference type="RefSeq" id="WP_119753845.1">
    <property type="nucleotide sequence ID" value="NZ_CP032382.1"/>
</dbReference>
<keyword evidence="4" id="KW-1185">Reference proteome</keyword>
<accession>A0A385SJS8</accession>
<dbReference type="GO" id="GO:0046872">
    <property type="term" value="F:metal ion binding"/>
    <property type="evidence" value="ECO:0007669"/>
    <property type="project" value="UniProtKB-KW"/>
</dbReference>
<organism evidence="3 4">
    <name type="scientific">Chryseolinea soli</name>
    <dbReference type="NCBI Taxonomy" id="2321403"/>
    <lineage>
        <taxon>Bacteria</taxon>
        <taxon>Pseudomonadati</taxon>
        <taxon>Bacteroidota</taxon>
        <taxon>Cytophagia</taxon>
        <taxon>Cytophagales</taxon>
        <taxon>Fulvivirgaceae</taxon>
        <taxon>Chryseolinea</taxon>
    </lineage>
</organism>
<evidence type="ECO:0000313" key="3">
    <source>
        <dbReference type="EMBL" id="AYB30537.1"/>
    </source>
</evidence>
<comment type="similarity">
    <text evidence="1">Belongs to the DinB family.</text>
</comment>
<sequence length="172" mass="19893">MNLNQACANILAQLTELVNQIHEPDFTKPAETLSRSTIGQHLRHTLEFFICFENGFQQGLVNYDKRAHDKRMESDKFIALSTIDRIRDFVFRLEEKAMRLEVGYDLEREDFITIETTAMRELVYNIEHAVHHMAIMKIGIHEIAPYVNLAPDFGVAASTLRYKEIAFSHAHS</sequence>
<reference evidence="4" key="1">
    <citation type="submission" date="2018-09" db="EMBL/GenBank/DDBJ databases">
        <title>Chryseolinea sp. KIS68-18 isolated from soil.</title>
        <authorList>
            <person name="Weon H.-Y."/>
            <person name="Kwon S.-W."/>
            <person name="Lee S.A."/>
        </authorList>
    </citation>
    <scope>NUCLEOTIDE SEQUENCE [LARGE SCALE GENOMIC DNA]</scope>
    <source>
        <strain evidence="4">KIS68-18</strain>
    </source>
</reference>
<gene>
    <name evidence="3" type="ORF">D4L85_08060</name>
</gene>
<dbReference type="SUPFAM" id="SSF109854">
    <property type="entry name" value="DinB/YfiT-like putative metalloenzymes"/>
    <property type="match status" value="1"/>
</dbReference>
<dbReference type="OrthoDB" id="1162179at2"/>
<evidence type="ECO:0000256" key="1">
    <source>
        <dbReference type="ARBA" id="ARBA00008635"/>
    </source>
</evidence>
<dbReference type="AlphaFoldDB" id="A0A385SJS8"/>
<dbReference type="InterPro" id="IPR034660">
    <property type="entry name" value="DinB/YfiT-like"/>
</dbReference>
<dbReference type="EMBL" id="CP032382">
    <property type="protein sequence ID" value="AYB30537.1"/>
    <property type="molecule type" value="Genomic_DNA"/>
</dbReference>
<evidence type="ECO:0008006" key="5">
    <source>
        <dbReference type="Google" id="ProtNLM"/>
    </source>
</evidence>
<dbReference type="PANTHER" id="PTHR39473:SF1">
    <property type="entry name" value="DINB-LIKE DOMAIN-CONTAINING PROTEIN"/>
    <property type="match status" value="1"/>
</dbReference>
<dbReference type="Proteomes" id="UP000266183">
    <property type="component" value="Chromosome"/>
</dbReference>
<dbReference type="Pfam" id="PF05163">
    <property type="entry name" value="DinB"/>
    <property type="match status" value="1"/>
</dbReference>
<protein>
    <recommendedName>
        <fullName evidence="5">DinB family protein</fullName>
    </recommendedName>
</protein>
<dbReference type="KEGG" id="chk:D4L85_08060"/>
<proteinExistence type="inferred from homology"/>
<name>A0A385SJS8_9BACT</name>
<evidence type="ECO:0000256" key="2">
    <source>
        <dbReference type="ARBA" id="ARBA00022723"/>
    </source>
</evidence>
<dbReference type="PANTHER" id="PTHR39473">
    <property type="match status" value="1"/>
</dbReference>
<keyword evidence="2" id="KW-0479">Metal-binding</keyword>
<evidence type="ECO:0000313" key="4">
    <source>
        <dbReference type="Proteomes" id="UP000266183"/>
    </source>
</evidence>